<reference evidence="1 3" key="1">
    <citation type="submission" date="2017-06" db="EMBL/GenBank/DDBJ databases">
        <title>Complete genome of Helicobacter apodemus.</title>
        <authorList>
            <person name="Cho S."/>
        </authorList>
    </citation>
    <scope>NUCLEOTIDE SEQUENCE [LARGE SCALE GENOMIC DNA]</scope>
    <source>
        <strain evidence="1">SCJK1</strain>
        <strain evidence="3">SNUVETPUB-15-01</strain>
    </source>
</reference>
<evidence type="ECO:0000313" key="3">
    <source>
        <dbReference type="Proteomes" id="UP000244890"/>
    </source>
</evidence>
<dbReference type="Proteomes" id="UP000244890">
    <property type="component" value="Chromosome"/>
</dbReference>
<gene>
    <name evidence="1" type="ORF">CDV25_02940</name>
    <name evidence="2" type="ORF">CDV25_05505</name>
</gene>
<dbReference type="KEGG" id="had:CDV25_02940"/>
<proteinExistence type="predicted"/>
<organism evidence="1 3">
    <name type="scientific">Helicobacter apodemus</name>
    <dbReference type="NCBI Taxonomy" id="135569"/>
    <lineage>
        <taxon>Bacteria</taxon>
        <taxon>Pseudomonadati</taxon>
        <taxon>Campylobacterota</taxon>
        <taxon>Epsilonproteobacteria</taxon>
        <taxon>Campylobacterales</taxon>
        <taxon>Helicobacteraceae</taxon>
        <taxon>Helicobacter</taxon>
    </lineage>
</organism>
<sequence length="93" mass="11028">MNPKPLDSQSLISQLFNPKFLDSIIESKFHSNLKALIFNQLIPKLLTLQEYFKFTFFNINKFIINICYNIFNFIKVNIFYSQKINIKGTTNEK</sequence>
<accession>A0A2U8FC50</accession>
<dbReference type="AlphaFoldDB" id="A0A2U8FC50"/>
<protein>
    <submittedName>
        <fullName evidence="1">Uncharacterized protein</fullName>
    </submittedName>
</protein>
<name>A0A2U8FC50_9HELI</name>
<evidence type="ECO:0000313" key="1">
    <source>
        <dbReference type="EMBL" id="AWI33831.1"/>
    </source>
</evidence>
<dbReference type="KEGG" id="had:CDV25_05505"/>
<dbReference type="EMBL" id="CP021886">
    <property type="protein sequence ID" value="AWI34278.1"/>
    <property type="molecule type" value="Genomic_DNA"/>
</dbReference>
<evidence type="ECO:0000313" key="2">
    <source>
        <dbReference type="EMBL" id="AWI34278.1"/>
    </source>
</evidence>
<dbReference type="EMBL" id="CP021886">
    <property type="protein sequence ID" value="AWI33831.1"/>
    <property type="molecule type" value="Genomic_DNA"/>
</dbReference>